<keyword evidence="2" id="KW-1185">Reference proteome</keyword>
<reference evidence="2" key="1">
    <citation type="journal article" date="2015" name="Nat. Genet.">
        <title>The genome and transcriptome of the zoonotic hookworm Ancylostoma ceylanicum identify infection-specific gene families.</title>
        <authorList>
            <person name="Schwarz E.M."/>
            <person name="Hu Y."/>
            <person name="Antoshechkin I."/>
            <person name="Miller M.M."/>
            <person name="Sternberg P.W."/>
            <person name="Aroian R.V."/>
        </authorList>
    </citation>
    <scope>NUCLEOTIDE SEQUENCE</scope>
    <source>
        <strain evidence="2">HY135</strain>
    </source>
</reference>
<protein>
    <submittedName>
        <fullName evidence="1">Uncharacterized protein</fullName>
    </submittedName>
</protein>
<evidence type="ECO:0000313" key="2">
    <source>
        <dbReference type="Proteomes" id="UP000024635"/>
    </source>
</evidence>
<gene>
    <name evidence="1" type="primary">Acey_s0118.g725</name>
    <name evidence="1" type="ORF">Y032_0118g725</name>
</gene>
<dbReference type="AlphaFoldDB" id="A0A016TBI3"/>
<sequence length="68" mass="7634">MVVNHGFGLKAHSNPSTTVVKSHDTTKNSFQNNLPREQWKCDHPSMYCAAMASNDILCTIKWLVTIQS</sequence>
<comment type="caution">
    <text evidence="1">The sequence shown here is derived from an EMBL/GenBank/DDBJ whole genome shotgun (WGS) entry which is preliminary data.</text>
</comment>
<organism evidence="1 2">
    <name type="scientific">Ancylostoma ceylanicum</name>
    <dbReference type="NCBI Taxonomy" id="53326"/>
    <lineage>
        <taxon>Eukaryota</taxon>
        <taxon>Metazoa</taxon>
        <taxon>Ecdysozoa</taxon>
        <taxon>Nematoda</taxon>
        <taxon>Chromadorea</taxon>
        <taxon>Rhabditida</taxon>
        <taxon>Rhabditina</taxon>
        <taxon>Rhabditomorpha</taxon>
        <taxon>Strongyloidea</taxon>
        <taxon>Ancylostomatidae</taxon>
        <taxon>Ancylostomatinae</taxon>
        <taxon>Ancylostoma</taxon>
    </lineage>
</organism>
<evidence type="ECO:0000313" key="1">
    <source>
        <dbReference type="EMBL" id="EYC00017.1"/>
    </source>
</evidence>
<proteinExistence type="predicted"/>
<dbReference type="Proteomes" id="UP000024635">
    <property type="component" value="Unassembled WGS sequence"/>
</dbReference>
<dbReference type="EMBL" id="JARK01001454">
    <property type="protein sequence ID" value="EYC00017.1"/>
    <property type="molecule type" value="Genomic_DNA"/>
</dbReference>
<accession>A0A016TBI3</accession>
<name>A0A016TBI3_9BILA</name>